<dbReference type="GO" id="GO:0046360">
    <property type="term" value="P:2-oxobutyrate biosynthetic process"/>
    <property type="evidence" value="ECO:0007669"/>
    <property type="project" value="TreeGrafter"/>
</dbReference>
<comment type="similarity">
    <text evidence="2">Belongs to the threonine synthase family.</text>
</comment>
<dbReference type="AlphaFoldDB" id="A0A2B4RRS9"/>
<dbReference type="FunFam" id="3.40.50.1100:FF:000047">
    <property type="entry name" value="Threonine synthase like 2"/>
    <property type="match status" value="1"/>
</dbReference>
<dbReference type="STRING" id="50429.A0A2B4RRS9"/>
<evidence type="ECO:0000256" key="6">
    <source>
        <dbReference type="PIRSR" id="PIRSR604450-51"/>
    </source>
</evidence>
<evidence type="ECO:0000259" key="7">
    <source>
        <dbReference type="Pfam" id="PF14821"/>
    </source>
</evidence>
<proteinExistence type="inferred from homology"/>
<dbReference type="Pfam" id="PF24857">
    <property type="entry name" value="THR4_C"/>
    <property type="match status" value="1"/>
</dbReference>
<name>A0A2B4RRS9_STYPI</name>
<dbReference type="InterPro" id="IPR036052">
    <property type="entry name" value="TrpB-like_PALP_sf"/>
</dbReference>
<sequence>MKYRSTRGKVQADSFEDVLFSGFTSDGGLFMPEKIPVVDNCTLGKWKNLSYQELVCEVTSLFIPAEEIPPEKLKDLVKNAYAEFQHKNIVSLAAVNNFHVLELFHGKTLAFKDFALACVGVFIDYFLNKRKKHVITVVSTSGDTGSAAIESVRKSKWVDIIVMYPEGRCSQIQELQMTTILDKNVHVIRGEGTSDDLDFPMKKCFSDDAFVKSNNLCVINSINWCRIMVQTVHLLYGYLRVCPDVGDTVKFVIPTGALGHCTAAMCLYKMGVPLQVVCAVNENDIVHRTLSVGNFSSSGDVRHTWSCSMDIEVPYNMERLLLLFSDMNYGRVDSLMRDFEHNNSLMIPEDLKEKMCKVLSSASVSCDQTLQTMKECWDENQYLLCPHTAVGVKVVWDQRHTTDQQTPIVCVATASPAKFPEAVRAAGIKMPPYPQLAELFTSPTRYTEMKKGEDWYQILRDMIKDISKTPYNINNGIENESEDKF</sequence>
<accession>A0A2B4RRS9</accession>
<evidence type="ECO:0000256" key="1">
    <source>
        <dbReference type="ARBA" id="ARBA00001933"/>
    </source>
</evidence>
<evidence type="ECO:0000256" key="3">
    <source>
        <dbReference type="ARBA" id="ARBA00021942"/>
    </source>
</evidence>
<dbReference type="PANTHER" id="PTHR42690">
    <property type="entry name" value="THREONINE SYNTHASE FAMILY MEMBER"/>
    <property type="match status" value="1"/>
</dbReference>
<keyword evidence="5" id="KW-0456">Lyase</keyword>
<feature type="domain" description="Threonine synthase N-terminal" evidence="7">
    <location>
        <begin position="2"/>
        <end position="81"/>
    </location>
</feature>
<protein>
    <recommendedName>
        <fullName evidence="3">Threonine synthase-like 2</fullName>
    </recommendedName>
</protein>
<evidence type="ECO:0000256" key="4">
    <source>
        <dbReference type="ARBA" id="ARBA00022898"/>
    </source>
</evidence>
<dbReference type="InterPro" id="IPR004450">
    <property type="entry name" value="Thr_synthase-like"/>
</dbReference>
<dbReference type="InterPro" id="IPR037158">
    <property type="entry name" value="Thr_synth_N_sf"/>
</dbReference>
<dbReference type="OrthoDB" id="5203861at2759"/>
<dbReference type="FunFam" id="3.90.1380.10:FF:000003">
    <property type="entry name" value="THR4p Threonine synthase"/>
    <property type="match status" value="1"/>
</dbReference>
<feature type="modified residue" description="N6-(pyridoxal phosphate)lysine" evidence="6">
    <location>
        <position position="112"/>
    </location>
</feature>
<dbReference type="CDD" id="cd01560">
    <property type="entry name" value="Thr-synth_2"/>
    <property type="match status" value="1"/>
</dbReference>
<comment type="cofactor">
    <cofactor evidence="1 6">
        <name>pyridoxal 5'-phosphate</name>
        <dbReference type="ChEBI" id="CHEBI:597326"/>
    </cofactor>
</comment>
<evidence type="ECO:0000313" key="8">
    <source>
        <dbReference type="EMBL" id="PFX19509.1"/>
    </source>
</evidence>
<dbReference type="Gene3D" id="3.90.1380.10">
    <property type="entry name" value="Threonine synthase, N-terminal domain"/>
    <property type="match status" value="1"/>
</dbReference>
<dbReference type="InterPro" id="IPR029144">
    <property type="entry name" value="Thr_synth_N"/>
</dbReference>
<dbReference type="Gene3D" id="3.40.50.1100">
    <property type="match status" value="2"/>
</dbReference>
<comment type="caution">
    <text evidence="8">The sequence shown here is derived from an EMBL/GenBank/DDBJ whole genome shotgun (WGS) entry which is preliminary data.</text>
</comment>
<dbReference type="Proteomes" id="UP000225706">
    <property type="component" value="Unassembled WGS sequence"/>
</dbReference>
<evidence type="ECO:0000256" key="5">
    <source>
        <dbReference type="ARBA" id="ARBA00023239"/>
    </source>
</evidence>
<keyword evidence="4 6" id="KW-0663">Pyridoxal phosphate</keyword>
<reference evidence="9" key="1">
    <citation type="journal article" date="2017" name="bioRxiv">
        <title>Comparative analysis of the genomes of Stylophora pistillata and Acropora digitifera provides evidence for extensive differences between species of corals.</title>
        <authorList>
            <person name="Voolstra C.R."/>
            <person name="Li Y."/>
            <person name="Liew Y.J."/>
            <person name="Baumgarten S."/>
            <person name="Zoccola D."/>
            <person name="Flot J.-F."/>
            <person name="Tambutte S."/>
            <person name="Allemand D."/>
            <person name="Aranda M."/>
        </authorList>
    </citation>
    <scope>NUCLEOTIDE SEQUENCE [LARGE SCALE GENOMIC DNA]</scope>
</reference>
<dbReference type="PANTHER" id="PTHR42690:SF1">
    <property type="entry name" value="THREONINE SYNTHASE-LIKE 2"/>
    <property type="match status" value="1"/>
</dbReference>
<dbReference type="SUPFAM" id="SSF53686">
    <property type="entry name" value="Tryptophan synthase beta subunit-like PLP-dependent enzymes"/>
    <property type="match status" value="1"/>
</dbReference>
<dbReference type="GO" id="GO:0009071">
    <property type="term" value="P:serine family amino acid catabolic process"/>
    <property type="evidence" value="ECO:0007669"/>
    <property type="project" value="TreeGrafter"/>
</dbReference>
<dbReference type="GO" id="GO:0016829">
    <property type="term" value="F:lyase activity"/>
    <property type="evidence" value="ECO:0007669"/>
    <property type="project" value="UniProtKB-KW"/>
</dbReference>
<evidence type="ECO:0000256" key="2">
    <source>
        <dbReference type="ARBA" id="ARBA00005517"/>
    </source>
</evidence>
<gene>
    <name evidence="8" type="primary">THNSL2</name>
    <name evidence="8" type="ORF">AWC38_SpisGene16076</name>
</gene>
<evidence type="ECO:0000313" key="9">
    <source>
        <dbReference type="Proteomes" id="UP000225706"/>
    </source>
</evidence>
<dbReference type="EMBL" id="LSMT01000357">
    <property type="protein sequence ID" value="PFX19509.1"/>
    <property type="molecule type" value="Genomic_DNA"/>
</dbReference>
<organism evidence="8 9">
    <name type="scientific">Stylophora pistillata</name>
    <name type="common">Smooth cauliflower coral</name>
    <dbReference type="NCBI Taxonomy" id="50429"/>
    <lineage>
        <taxon>Eukaryota</taxon>
        <taxon>Metazoa</taxon>
        <taxon>Cnidaria</taxon>
        <taxon>Anthozoa</taxon>
        <taxon>Hexacorallia</taxon>
        <taxon>Scleractinia</taxon>
        <taxon>Astrocoeniina</taxon>
        <taxon>Pocilloporidae</taxon>
        <taxon>Stylophora</taxon>
    </lineage>
</organism>
<dbReference type="Pfam" id="PF14821">
    <property type="entry name" value="Thr_synth_N"/>
    <property type="match status" value="1"/>
</dbReference>
<dbReference type="InterPro" id="IPR051166">
    <property type="entry name" value="Threonine_Synthase"/>
</dbReference>
<dbReference type="GO" id="GO:0030170">
    <property type="term" value="F:pyridoxal phosphate binding"/>
    <property type="evidence" value="ECO:0007669"/>
    <property type="project" value="TreeGrafter"/>
</dbReference>
<dbReference type="NCBIfam" id="TIGR00260">
    <property type="entry name" value="thrC"/>
    <property type="match status" value="1"/>
</dbReference>
<keyword evidence="9" id="KW-1185">Reference proteome</keyword>